<dbReference type="EMBL" id="JAGPYQ010000001">
    <property type="protein sequence ID" value="MBQ0848132.1"/>
    <property type="molecule type" value="Genomic_DNA"/>
</dbReference>
<dbReference type="AlphaFoldDB" id="A0A940XPM5"/>
<accession>A0A940XPM5</accession>
<feature type="region of interest" description="Disordered" evidence="1">
    <location>
        <begin position="1"/>
        <end position="32"/>
    </location>
</feature>
<comment type="caution">
    <text evidence="2">The sequence shown here is derived from an EMBL/GenBank/DDBJ whole genome shotgun (WGS) entry which is preliminary data.</text>
</comment>
<evidence type="ECO:0000313" key="3">
    <source>
        <dbReference type="Proteomes" id="UP000677413"/>
    </source>
</evidence>
<protein>
    <submittedName>
        <fullName evidence="2">Uncharacterized protein</fullName>
    </submittedName>
</protein>
<gene>
    <name evidence="2" type="ORF">J8N05_07890</name>
</gene>
<keyword evidence="3" id="KW-1185">Reference proteome</keyword>
<sequence>MTPPTATLATAREPVPLTLGRRPEAGATGPLPVPLPVAPINADTFQVIADLDEAAEGAECSCSAGDDQPY</sequence>
<dbReference type="RefSeq" id="WP_210881734.1">
    <property type="nucleotide sequence ID" value="NZ_JAGPYQ010000001.1"/>
</dbReference>
<evidence type="ECO:0000313" key="2">
    <source>
        <dbReference type="EMBL" id="MBQ0848132.1"/>
    </source>
</evidence>
<dbReference type="Proteomes" id="UP000677413">
    <property type="component" value="Unassembled WGS sequence"/>
</dbReference>
<name>A0A940XPM5_9ACTN</name>
<evidence type="ECO:0000256" key="1">
    <source>
        <dbReference type="SAM" id="MobiDB-lite"/>
    </source>
</evidence>
<organism evidence="2 3">
    <name type="scientific">Streptomyces liliiviolaceus</name>
    <dbReference type="NCBI Taxonomy" id="2823109"/>
    <lineage>
        <taxon>Bacteria</taxon>
        <taxon>Bacillati</taxon>
        <taxon>Actinomycetota</taxon>
        <taxon>Actinomycetes</taxon>
        <taxon>Kitasatosporales</taxon>
        <taxon>Streptomycetaceae</taxon>
        <taxon>Streptomyces</taxon>
    </lineage>
</organism>
<reference evidence="2 3" key="1">
    <citation type="submission" date="2021-04" db="EMBL/GenBank/DDBJ databases">
        <authorList>
            <person name="Tang X."/>
            <person name="Zhou X."/>
            <person name="Chen X."/>
            <person name="Cernava T."/>
            <person name="Zhang C."/>
        </authorList>
    </citation>
    <scope>NUCLEOTIDE SEQUENCE [LARGE SCALE GENOMIC DNA]</scope>
    <source>
        <strain evidence="2 3">BH-SS-21</strain>
    </source>
</reference>
<proteinExistence type="predicted"/>